<evidence type="ECO:0000313" key="2">
    <source>
        <dbReference type="EMBL" id="SHF60316.1"/>
    </source>
</evidence>
<evidence type="ECO:0008006" key="4">
    <source>
        <dbReference type="Google" id="ProtNLM"/>
    </source>
</evidence>
<dbReference type="SMART" id="SM01149">
    <property type="entry name" value="DUF1237"/>
    <property type="match status" value="1"/>
</dbReference>
<dbReference type="AlphaFoldDB" id="A0AAX2F1Q1"/>
<comment type="caution">
    <text evidence="2">The sequence shown here is derived from an EMBL/GenBank/DDBJ whole genome shotgun (WGS) entry which is preliminary data.</text>
</comment>
<feature type="chain" id="PRO_5043847395" description="Metal-independent alpha-mannosidase" evidence="1">
    <location>
        <begin position="25"/>
        <end position="490"/>
    </location>
</feature>
<keyword evidence="3" id="KW-1185">Reference proteome</keyword>
<proteinExistence type="predicted"/>
<dbReference type="PANTHER" id="PTHR31047">
    <property type="entry name" value="MEIOTICALLY UP-REGULATED GENE 157 PROTEIN"/>
    <property type="match status" value="1"/>
</dbReference>
<dbReference type="InterPro" id="IPR008313">
    <property type="entry name" value="GH125"/>
</dbReference>
<dbReference type="PANTHER" id="PTHR31047:SF0">
    <property type="entry name" value="MEIOTICALLY UP-REGULATED GENE 157 PROTEIN"/>
    <property type="match status" value="1"/>
</dbReference>
<organism evidence="2 3">
    <name type="scientific">Prevotella scopos JCM 17725</name>
    <dbReference type="NCBI Taxonomy" id="1236518"/>
    <lineage>
        <taxon>Bacteria</taxon>
        <taxon>Pseudomonadati</taxon>
        <taxon>Bacteroidota</taxon>
        <taxon>Bacteroidia</taxon>
        <taxon>Bacteroidales</taxon>
        <taxon>Prevotellaceae</taxon>
        <taxon>Prevotella</taxon>
    </lineage>
</organism>
<sequence length="490" mass="55881">MRKITYITSTFVALMMLNAQSVSAENINDIPANQLTCPADAVTFTSKRPKEAERLFHSDAVEKEIKDIVKKLTNKRLAWMFENCFPNTLDTTVHYGEDADGTPDTYVYTGDIPAMWLRDSGAQVWPYVQLASKDKKLKKMLAGVINRQFKCINIDPYANAFNHYPDPNGRWMTDETDMKPELHERKFEIDSLCYPIRLAYEYWKITGDTNVFGPEWIKTVENILKTFRTQQKKDGRGTYKFLRVTDRALDTMNNAGWGAPVKPIGLIASAFRPSDDTTTLQFLVPSNFMTVSSLRKAAEILTKVNKNTALAAQCTDLANEVSDALKKYAVYDHPKYGKIYAYEVDGFGSYFLMDDANVPSLLAMPYLGDVSIDDPIYQNTRRYVWSEDNPYFHRGKAGEGIGGPHIGNDMIWPMSIMMRAFTSKNDDEIRQCIEMLMNTDAGKGFIHESFYKDDANNYTRDWFAWQNTLFGELIIKLVSDGKLDLLNSIK</sequence>
<dbReference type="PIRSF" id="PIRSF028846">
    <property type="entry name" value="UCP028846"/>
    <property type="match status" value="1"/>
</dbReference>
<dbReference type="RefSeq" id="WP_025837152.1">
    <property type="nucleotide sequence ID" value="NZ_BAKP01000005.1"/>
</dbReference>
<accession>A0AAX2F1Q1</accession>
<dbReference type="EMBL" id="FQWA01000002">
    <property type="protein sequence ID" value="SHF60316.1"/>
    <property type="molecule type" value="Genomic_DNA"/>
</dbReference>
<evidence type="ECO:0000256" key="1">
    <source>
        <dbReference type="SAM" id="SignalP"/>
    </source>
</evidence>
<name>A0AAX2F1Q1_9BACT</name>
<protein>
    <recommendedName>
        <fullName evidence="4">Metal-independent alpha-mannosidase</fullName>
    </recommendedName>
</protein>
<dbReference type="InterPro" id="IPR012341">
    <property type="entry name" value="6hp_glycosidase-like_sf"/>
</dbReference>
<reference evidence="2 3" key="1">
    <citation type="submission" date="2016-11" db="EMBL/GenBank/DDBJ databases">
        <authorList>
            <person name="Varghese N."/>
            <person name="Submissions S."/>
        </authorList>
    </citation>
    <scope>NUCLEOTIDE SEQUENCE [LARGE SCALE GENOMIC DNA]</scope>
    <source>
        <strain evidence="2 3">DSM 22613</strain>
    </source>
</reference>
<gene>
    <name evidence="2" type="ORF">SAMN05444364_102134</name>
</gene>
<dbReference type="GO" id="GO:0005975">
    <property type="term" value="P:carbohydrate metabolic process"/>
    <property type="evidence" value="ECO:0007669"/>
    <property type="project" value="InterPro"/>
</dbReference>
<keyword evidence="1" id="KW-0732">Signal</keyword>
<dbReference type="SUPFAM" id="SSF48208">
    <property type="entry name" value="Six-hairpin glycosidases"/>
    <property type="match status" value="1"/>
</dbReference>
<feature type="signal peptide" evidence="1">
    <location>
        <begin position="1"/>
        <end position="24"/>
    </location>
</feature>
<evidence type="ECO:0000313" key="3">
    <source>
        <dbReference type="Proteomes" id="UP000184105"/>
    </source>
</evidence>
<dbReference type="InterPro" id="IPR008928">
    <property type="entry name" value="6-hairpin_glycosidase_sf"/>
</dbReference>
<dbReference type="Pfam" id="PF06824">
    <property type="entry name" value="Glyco_hydro_125"/>
    <property type="match status" value="1"/>
</dbReference>
<dbReference type="Gene3D" id="1.50.10.10">
    <property type="match status" value="1"/>
</dbReference>
<dbReference type="Proteomes" id="UP000184105">
    <property type="component" value="Unassembled WGS sequence"/>
</dbReference>